<reference evidence="2" key="1">
    <citation type="submission" date="2023-01" db="EMBL/GenBank/DDBJ databases">
        <title>Metagenome sequencing of chrysophaentin producing Chrysophaeum taylorii.</title>
        <authorList>
            <person name="Davison J."/>
            <person name="Bewley C."/>
        </authorList>
    </citation>
    <scope>NUCLEOTIDE SEQUENCE</scope>
    <source>
        <strain evidence="2">NIES-1699</strain>
    </source>
</reference>
<dbReference type="AlphaFoldDB" id="A0AAD7XS29"/>
<keyword evidence="1" id="KW-0472">Membrane</keyword>
<keyword evidence="1" id="KW-1133">Transmembrane helix</keyword>
<keyword evidence="3" id="KW-1185">Reference proteome</keyword>
<protein>
    <submittedName>
        <fullName evidence="2">Uncharacterized protein</fullName>
    </submittedName>
</protein>
<comment type="caution">
    <text evidence="2">The sequence shown here is derived from an EMBL/GenBank/DDBJ whole genome shotgun (WGS) entry which is preliminary data.</text>
</comment>
<dbReference type="Pfam" id="PF17329">
    <property type="entry name" value="DUF5367"/>
    <property type="match status" value="1"/>
</dbReference>
<evidence type="ECO:0000313" key="2">
    <source>
        <dbReference type="EMBL" id="KAJ8614265.1"/>
    </source>
</evidence>
<proteinExistence type="predicted"/>
<dbReference type="InterPro" id="IPR020509">
    <property type="entry name" value="Uncharacterised_YnzE"/>
</dbReference>
<feature type="transmembrane region" description="Helical" evidence="1">
    <location>
        <begin position="64"/>
        <end position="85"/>
    </location>
</feature>
<sequence>MIIASVVVWVAGVSLFLGSYAVPIMSDPDLQGNLVLTVAIVPLVALGARFYYRTGDKTHGLKVGLAMFALAAILDATITVPVFMIPNGEDHVEFFTDPGFWLISRDLD</sequence>
<evidence type="ECO:0000256" key="1">
    <source>
        <dbReference type="SAM" id="Phobius"/>
    </source>
</evidence>
<gene>
    <name evidence="2" type="ORF">CTAYLR_001131</name>
</gene>
<name>A0AAD7XS29_9STRA</name>
<evidence type="ECO:0000313" key="3">
    <source>
        <dbReference type="Proteomes" id="UP001230188"/>
    </source>
</evidence>
<accession>A0AAD7XS29</accession>
<keyword evidence="1" id="KW-0812">Transmembrane</keyword>
<organism evidence="2 3">
    <name type="scientific">Chrysophaeum taylorii</name>
    <dbReference type="NCBI Taxonomy" id="2483200"/>
    <lineage>
        <taxon>Eukaryota</taxon>
        <taxon>Sar</taxon>
        <taxon>Stramenopiles</taxon>
        <taxon>Ochrophyta</taxon>
        <taxon>Pelagophyceae</taxon>
        <taxon>Pelagomonadales</taxon>
        <taxon>Pelagomonadaceae</taxon>
        <taxon>Chrysophaeum</taxon>
    </lineage>
</organism>
<feature type="transmembrane region" description="Helical" evidence="1">
    <location>
        <begin position="31"/>
        <end position="52"/>
    </location>
</feature>
<dbReference type="Proteomes" id="UP001230188">
    <property type="component" value="Unassembled WGS sequence"/>
</dbReference>
<dbReference type="EMBL" id="JAQMWT010000009">
    <property type="protein sequence ID" value="KAJ8614265.1"/>
    <property type="molecule type" value="Genomic_DNA"/>
</dbReference>